<gene>
    <name evidence="5" type="ORF">BN1204_028260</name>
</gene>
<evidence type="ECO:0000256" key="1">
    <source>
        <dbReference type="ARBA" id="ARBA00006066"/>
    </source>
</evidence>
<dbReference type="Pfam" id="PF02585">
    <property type="entry name" value="PIG-L"/>
    <property type="match status" value="1"/>
</dbReference>
<dbReference type="PANTHER" id="PTHR12993">
    <property type="entry name" value="N-ACETYLGLUCOSAMINYL-PHOSPHATIDYLINOSITOL DE-N-ACETYLASE-RELATED"/>
    <property type="match status" value="1"/>
</dbReference>
<feature type="region of interest" description="Disordered" evidence="3">
    <location>
        <begin position="279"/>
        <end position="300"/>
    </location>
</feature>
<dbReference type="SUPFAM" id="SSF102588">
    <property type="entry name" value="LmbE-like"/>
    <property type="match status" value="1"/>
</dbReference>
<dbReference type="GO" id="GO:0006506">
    <property type="term" value="P:GPI anchor biosynthetic process"/>
    <property type="evidence" value="ECO:0007669"/>
    <property type="project" value="UniProtKB-UniPathway"/>
</dbReference>
<keyword evidence="4" id="KW-1133">Transmembrane helix</keyword>
<evidence type="ECO:0000256" key="2">
    <source>
        <dbReference type="ARBA" id="ARBA00012176"/>
    </source>
</evidence>
<feature type="transmembrane region" description="Helical" evidence="4">
    <location>
        <begin position="36"/>
        <end position="57"/>
    </location>
</feature>
<dbReference type="GO" id="GO:0005783">
    <property type="term" value="C:endoplasmic reticulum"/>
    <property type="evidence" value="ECO:0007669"/>
    <property type="project" value="TreeGrafter"/>
</dbReference>
<dbReference type="PANTHER" id="PTHR12993:SF11">
    <property type="entry name" value="N-ACETYLGLUCOSAMINYL-PHOSPHATIDYLINOSITOL DE-N-ACETYLASE"/>
    <property type="match status" value="1"/>
</dbReference>
<dbReference type="Gene3D" id="3.40.50.10320">
    <property type="entry name" value="LmbE-like"/>
    <property type="match status" value="1"/>
</dbReference>
<comment type="similarity">
    <text evidence="1">Belongs to the PIGL family.</text>
</comment>
<feature type="compositionally biased region" description="Basic and acidic residues" evidence="3">
    <location>
        <begin position="78"/>
        <end position="114"/>
    </location>
</feature>
<keyword evidence="4" id="KW-0472">Membrane</keyword>
<proteinExistence type="inferred from homology"/>
<feature type="transmembrane region" description="Helical" evidence="4">
    <location>
        <begin position="361"/>
        <end position="379"/>
    </location>
</feature>
<dbReference type="AlphaFoldDB" id="A0A0F7UDA4"/>
<dbReference type="EC" id="3.5.1.89" evidence="2"/>
<accession>A0A0F7UDA4</accession>
<dbReference type="GO" id="GO:0000225">
    <property type="term" value="F:N-acetylglucosaminylphosphatidylinositol deacetylase activity"/>
    <property type="evidence" value="ECO:0007669"/>
    <property type="project" value="UniProtKB-EC"/>
</dbReference>
<sequence>MERLQRRMARTSVPSQSSRFLWGPLQLFSVDSQVDVFLLLLPLLSLAVCFLSILLHAQASHARRFLLELLSRKESPDKAATDSTCVRRTEDGEGTKGHSGRETRDETGSIEARRGSRGGDNQEREAATETDKLRIALVVAHPDDEVMFFTPTLALLRDFPEHVKIHLLCLSTGNADGQGRVRSREFLSAASLFGIDKTEAVVVDRDDLQDGWAPWSPERVADVVEEFTESNDISTIFTFDAHGVSRHPNHISVYNGVRLLCERQRTRGKTRPFVCERPATEMGEKSGASKRARSSRETGEKARHTEVYVLQSHGLLRKYTGVLDIIWSTVACRKELNRIASVKLTPFLSIMGMRAHWSQFVWFRWLFVFFSSYTYSNVFDRLIV</sequence>
<feature type="region of interest" description="Disordered" evidence="3">
    <location>
        <begin position="78"/>
        <end position="127"/>
    </location>
</feature>
<evidence type="ECO:0000256" key="3">
    <source>
        <dbReference type="SAM" id="MobiDB-lite"/>
    </source>
</evidence>
<organism evidence="5">
    <name type="scientific">Neospora caninum (strain Liverpool)</name>
    <dbReference type="NCBI Taxonomy" id="572307"/>
    <lineage>
        <taxon>Eukaryota</taxon>
        <taxon>Sar</taxon>
        <taxon>Alveolata</taxon>
        <taxon>Apicomplexa</taxon>
        <taxon>Conoidasida</taxon>
        <taxon>Coccidia</taxon>
        <taxon>Eucoccidiorida</taxon>
        <taxon>Eimeriorina</taxon>
        <taxon>Sarcocystidae</taxon>
        <taxon>Neospora</taxon>
    </lineage>
</organism>
<dbReference type="EMBL" id="LN714482">
    <property type="protein sequence ID" value="CEL67021.1"/>
    <property type="molecule type" value="Genomic_DNA"/>
</dbReference>
<dbReference type="InterPro" id="IPR003737">
    <property type="entry name" value="GlcNAc_PI_deacetylase-related"/>
</dbReference>
<dbReference type="InterPro" id="IPR024078">
    <property type="entry name" value="LmbE-like_dom_sf"/>
</dbReference>
<reference evidence="5" key="1">
    <citation type="journal article" date="2015" name="PLoS ONE">
        <title>Comprehensive Evaluation of Toxoplasma gondii VEG and Neospora caninum LIV Genomes with Tachyzoite Stage Transcriptome and Proteome Defines Novel Transcript Features.</title>
        <authorList>
            <person name="Ramaprasad A."/>
            <person name="Mourier T."/>
            <person name="Naeem R."/>
            <person name="Malas T.B."/>
            <person name="Moussa E."/>
            <person name="Panigrahi A."/>
            <person name="Vermont S.J."/>
            <person name="Otto T.D."/>
            <person name="Wastling J."/>
            <person name="Pain A."/>
        </authorList>
    </citation>
    <scope>NUCLEOTIDE SEQUENCE</scope>
    <source>
        <strain evidence="5">Liverpool</strain>
    </source>
</reference>
<keyword evidence="4" id="KW-0812">Transmembrane</keyword>
<dbReference type="GO" id="GO:0016020">
    <property type="term" value="C:membrane"/>
    <property type="evidence" value="ECO:0007669"/>
    <property type="project" value="GOC"/>
</dbReference>
<evidence type="ECO:0000313" key="5">
    <source>
        <dbReference type="EMBL" id="CEL67021.1"/>
    </source>
</evidence>
<name>A0A0F7UDA4_NEOCL</name>
<dbReference type="UniPathway" id="UPA00196"/>
<evidence type="ECO:0000256" key="4">
    <source>
        <dbReference type="SAM" id="Phobius"/>
    </source>
</evidence>
<protein>
    <recommendedName>
        <fullName evidence="2">N-acetylglucosaminylphosphatidylinositol deacetylase</fullName>
        <ecNumber evidence="2">3.5.1.89</ecNumber>
    </recommendedName>
</protein>